<evidence type="ECO:0000256" key="1">
    <source>
        <dbReference type="ARBA" id="ARBA00022741"/>
    </source>
</evidence>
<dbReference type="CDD" id="cd17932">
    <property type="entry name" value="DEXQc_UvrD"/>
    <property type="match status" value="1"/>
</dbReference>
<dbReference type="InterPro" id="IPR014016">
    <property type="entry name" value="UvrD-like_ATP-bd"/>
</dbReference>
<evidence type="ECO:0000313" key="8">
    <source>
        <dbReference type="Proteomes" id="UP000298460"/>
    </source>
</evidence>
<keyword evidence="2 5" id="KW-0378">Hydrolase</keyword>
<dbReference type="Proteomes" id="UP000298460">
    <property type="component" value="Unassembled WGS sequence"/>
</dbReference>
<evidence type="ECO:0000259" key="6">
    <source>
        <dbReference type="PROSITE" id="PS51198"/>
    </source>
</evidence>
<dbReference type="GO" id="GO:0000725">
    <property type="term" value="P:recombinational repair"/>
    <property type="evidence" value="ECO:0007669"/>
    <property type="project" value="TreeGrafter"/>
</dbReference>
<dbReference type="RefSeq" id="WP_135548152.1">
    <property type="nucleotide sequence ID" value="NZ_SPQQ01000005.1"/>
</dbReference>
<comment type="caution">
    <text evidence="7">The sequence shown here is derived from an EMBL/GenBank/DDBJ whole genome shotgun (WGS) entry which is preliminary data.</text>
</comment>
<protein>
    <submittedName>
        <fullName evidence="7">ATP-dependent helicase</fullName>
    </submittedName>
</protein>
<sequence>MATIVTPTLVKLIPISTFHRVIVIVRGNPPNNYQCQAIDKAPSDPLFIVAGPGSGKTTLLTLRILKLIIVDQIPARAILATTFTKKAAAELRSRILGWGFKIIDELKLDKTLDKSQRDWLDRLDINQILTGTTDSLAERVLREYRQPGQIPPLLADGYITSTLMLKEGLFPNQIYKDDELKLFLRQFSSVAYKFGVGGMAQVLTAIFDRRQHDMVDWKRFVGSVIPTQQQSVGLMDQVLSSYQTALQTLKMLDFASLETEFLIRLQDGTLKDFTDQIQVVLVDEYQDSNLLQEQIYFALAQSSKGALTVVGDDDQSLYRFRGATVELFRDFQNRYFRTYGKQPTRIFLSTNYRSTSNIVQFVNTFATIDRDYQTVRVANKPTISIHPKAVSGLPVLGMFRNDVQTLGKDLAKFIHDIFCGSGFVLPGGEVIQRDPIKGAPGDCALLCSSPNESSGSGKIRLPGVMREELGQRTPNLEIFNPRGQSLTQIPVVCRFAGLLLECLDPGGRIQRGISGFNDINPILDNWRSEAIDFTNGPNCPKGLVDYAVGWGDRDPNQAKHVWPRQVSFLELLYGLVHWFPELHDDPEGQIYLEIFTRQASSAETIGKFKGQVVYDPQNKGIADASVVEVLRNVIAPIASGSTQINEDLVDMFPRNRLSVFSIHQSKGLEFPITIVDVGSDFKPGQGSGSHTFKRFPTKSGPPHLLEDLLRPYSPNLGIPNRSGVDRAFDDLYRLYFVAYSRAQEVLLLVGLNSCLPNGIKTVTTGYDRQGINHWSKFSIMQI</sequence>
<proteinExistence type="predicted"/>
<dbReference type="InterPro" id="IPR000212">
    <property type="entry name" value="DNA_helicase_UvrD/REP"/>
</dbReference>
<organism evidence="7 8">
    <name type="scientific">Desulfosporosinus fructosivorans</name>
    <dbReference type="NCBI Taxonomy" id="2018669"/>
    <lineage>
        <taxon>Bacteria</taxon>
        <taxon>Bacillati</taxon>
        <taxon>Bacillota</taxon>
        <taxon>Clostridia</taxon>
        <taxon>Eubacteriales</taxon>
        <taxon>Desulfitobacteriaceae</taxon>
        <taxon>Desulfosporosinus</taxon>
    </lineage>
</organism>
<dbReference type="GO" id="GO:0043138">
    <property type="term" value="F:3'-5' DNA helicase activity"/>
    <property type="evidence" value="ECO:0007669"/>
    <property type="project" value="TreeGrafter"/>
</dbReference>
<keyword evidence="3 5" id="KW-0347">Helicase</keyword>
<evidence type="ECO:0000256" key="3">
    <source>
        <dbReference type="ARBA" id="ARBA00022806"/>
    </source>
</evidence>
<evidence type="ECO:0000256" key="4">
    <source>
        <dbReference type="ARBA" id="ARBA00022840"/>
    </source>
</evidence>
<gene>
    <name evidence="7" type="ORF">E4K67_15125</name>
</gene>
<name>A0A4Z0R4W7_9FIRM</name>
<keyword evidence="1 5" id="KW-0547">Nucleotide-binding</keyword>
<keyword evidence="8" id="KW-1185">Reference proteome</keyword>
<accession>A0A4Z0R4W7</accession>
<feature type="binding site" evidence="5">
    <location>
        <begin position="50"/>
        <end position="57"/>
    </location>
    <ligand>
        <name>ATP</name>
        <dbReference type="ChEBI" id="CHEBI:30616"/>
    </ligand>
</feature>
<dbReference type="InterPro" id="IPR027417">
    <property type="entry name" value="P-loop_NTPase"/>
</dbReference>
<dbReference type="Pfam" id="PF00580">
    <property type="entry name" value="UvrD-helicase"/>
    <property type="match status" value="1"/>
</dbReference>
<feature type="domain" description="UvrD-like helicase ATP-binding" evidence="6">
    <location>
        <begin position="29"/>
        <end position="355"/>
    </location>
</feature>
<evidence type="ECO:0000256" key="5">
    <source>
        <dbReference type="PROSITE-ProRule" id="PRU00560"/>
    </source>
</evidence>
<reference evidence="7 8" key="1">
    <citation type="submission" date="2019-03" db="EMBL/GenBank/DDBJ databases">
        <title>Draft Genome Sequence of Desulfosporosinus fructosivorans Strain 63.6F, Isolated from Marine Sediment in the Baltic Sea.</title>
        <authorList>
            <person name="Hausmann B."/>
            <person name="Vandieken V."/>
            <person name="Pjevac P."/>
            <person name="Schreck K."/>
            <person name="Herbold C.W."/>
            <person name="Loy A."/>
        </authorList>
    </citation>
    <scope>NUCLEOTIDE SEQUENCE [LARGE SCALE GENOMIC DNA]</scope>
    <source>
        <strain evidence="7 8">63.6F</strain>
    </source>
</reference>
<dbReference type="GO" id="GO:0005524">
    <property type="term" value="F:ATP binding"/>
    <property type="evidence" value="ECO:0007669"/>
    <property type="project" value="UniProtKB-UniRule"/>
</dbReference>
<evidence type="ECO:0000256" key="2">
    <source>
        <dbReference type="ARBA" id="ARBA00022801"/>
    </source>
</evidence>
<dbReference type="Gene3D" id="1.10.10.160">
    <property type="match status" value="1"/>
</dbReference>
<dbReference type="PROSITE" id="PS51198">
    <property type="entry name" value="UVRD_HELICASE_ATP_BIND"/>
    <property type="match status" value="1"/>
</dbReference>
<dbReference type="GO" id="GO:0016787">
    <property type="term" value="F:hydrolase activity"/>
    <property type="evidence" value="ECO:0007669"/>
    <property type="project" value="UniProtKB-UniRule"/>
</dbReference>
<keyword evidence="4 5" id="KW-0067">ATP-binding</keyword>
<dbReference type="Gene3D" id="3.40.50.300">
    <property type="entry name" value="P-loop containing nucleotide triphosphate hydrolases"/>
    <property type="match status" value="2"/>
</dbReference>
<dbReference type="OrthoDB" id="9810135at2"/>
<evidence type="ECO:0000313" key="7">
    <source>
        <dbReference type="EMBL" id="TGE37203.1"/>
    </source>
</evidence>
<dbReference type="GO" id="GO:0003677">
    <property type="term" value="F:DNA binding"/>
    <property type="evidence" value="ECO:0007669"/>
    <property type="project" value="UniProtKB-KW"/>
</dbReference>
<dbReference type="InterPro" id="IPR013986">
    <property type="entry name" value="DExx_box_DNA_helicase_dom_sf"/>
</dbReference>
<dbReference type="AlphaFoldDB" id="A0A4Z0R4W7"/>
<dbReference type="PANTHER" id="PTHR11070">
    <property type="entry name" value="UVRD / RECB / PCRA DNA HELICASE FAMILY MEMBER"/>
    <property type="match status" value="1"/>
</dbReference>
<dbReference type="SUPFAM" id="SSF52540">
    <property type="entry name" value="P-loop containing nucleoside triphosphate hydrolases"/>
    <property type="match status" value="1"/>
</dbReference>
<dbReference type="EMBL" id="SPQQ01000005">
    <property type="protein sequence ID" value="TGE37203.1"/>
    <property type="molecule type" value="Genomic_DNA"/>
</dbReference>